<accession>A0ABQ9CZJ1</accession>
<evidence type="ECO:0000313" key="2">
    <source>
        <dbReference type="EMBL" id="KAJ7411763.1"/>
    </source>
</evidence>
<name>A0ABQ9CZJ1_9PASS</name>
<dbReference type="EMBL" id="WHWB01034290">
    <property type="protein sequence ID" value="KAJ7411763.1"/>
    <property type="molecule type" value="Genomic_DNA"/>
</dbReference>
<feature type="signal peptide" evidence="1">
    <location>
        <begin position="1"/>
        <end position="28"/>
    </location>
</feature>
<sequence>MFCLMPPRTQLALLAARALLTHIQLAISQDAQAPFCSTALQPLVLWSIHTTKAALSQGLLAFEGIDSSSQFSVIGKLTSNSFKSCIQVVNEDVEENWTEDEALQNPTSGRSLA</sequence>
<keyword evidence="3" id="KW-1185">Reference proteome</keyword>
<protein>
    <submittedName>
        <fullName evidence="2">Uncharacterized protein</fullName>
    </submittedName>
</protein>
<proteinExistence type="predicted"/>
<organism evidence="2 3">
    <name type="scientific">Willisornis vidua</name>
    <name type="common">Xingu scale-backed antbird</name>
    <dbReference type="NCBI Taxonomy" id="1566151"/>
    <lineage>
        <taxon>Eukaryota</taxon>
        <taxon>Metazoa</taxon>
        <taxon>Chordata</taxon>
        <taxon>Craniata</taxon>
        <taxon>Vertebrata</taxon>
        <taxon>Euteleostomi</taxon>
        <taxon>Archelosauria</taxon>
        <taxon>Archosauria</taxon>
        <taxon>Dinosauria</taxon>
        <taxon>Saurischia</taxon>
        <taxon>Theropoda</taxon>
        <taxon>Coelurosauria</taxon>
        <taxon>Aves</taxon>
        <taxon>Neognathae</taxon>
        <taxon>Neoaves</taxon>
        <taxon>Telluraves</taxon>
        <taxon>Australaves</taxon>
        <taxon>Passeriformes</taxon>
        <taxon>Thamnophilidae</taxon>
        <taxon>Willisornis</taxon>
    </lineage>
</organism>
<dbReference type="Proteomes" id="UP001145742">
    <property type="component" value="Unassembled WGS sequence"/>
</dbReference>
<keyword evidence="1" id="KW-0732">Signal</keyword>
<evidence type="ECO:0000256" key="1">
    <source>
        <dbReference type="SAM" id="SignalP"/>
    </source>
</evidence>
<gene>
    <name evidence="2" type="ORF">WISP_101080</name>
</gene>
<reference evidence="2" key="1">
    <citation type="submission" date="2019-10" db="EMBL/GenBank/DDBJ databases">
        <authorList>
            <person name="Soares A.E.R."/>
            <person name="Aleixo A."/>
            <person name="Schneider P."/>
            <person name="Miyaki C.Y."/>
            <person name="Schneider M.P."/>
            <person name="Mello C."/>
            <person name="Vasconcelos A.T.R."/>
        </authorList>
    </citation>
    <scope>NUCLEOTIDE SEQUENCE</scope>
    <source>
        <tissue evidence="2">Muscle</tissue>
    </source>
</reference>
<feature type="chain" id="PRO_5046188563" evidence="1">
    <location>
        <begin position="29"/>
        <end position="113"/>
    </location>
</feature>
<evidence type="ECO:0000313" key="3">
    <source>
        <dbReference type="Proteomes" id="UP001145742"/>
    </source>
</evidence>
<comment type="caution">
    <text evidence="2">The sequence shown here is derived from an EMBL/GenBank/DDBJ whole genome shotgun (WGS) entry which is preliminary data.</text>
</comment>